<dbReference type="EMBL" id="JABFDN010000019">
    <property type="protein sequence ID" value="NPU69601.1"/>
    <property type="molecule type" value="Genomic_DNA"/>
</dbReference>
<keyword evidence="1" id="KW-0732">Signal</keyword>
<evidence type="ECO:0008006" key="4">
    <source>
        <dbReference type="Google" id="ProtNLM"/>
    </source>
</evidence>
<dbReference type="RefSeq" id="WP_172114767.1">
    <property type="nucleotide sequence ID" value="NZ_JABFDN010000019.1"/>
</dbReference>
<gene>
    <name evidence="2" type="ORF">HL667_31675</name>
</gene>
<name>A0ABX2CN24_9BRAD</name>
<proteinExistence type="predicted"/>
<evidence type="ECO:0000313" key="2">
    <source>
        <dbReference type="EMBL" id="NPU69601.1"/>
    </source>
</evidence>
<feature type="chain" id="PRO_5045500603" description="Cysteine rich repeat protein" evidence="1">
    <location>
        <begin position="21"/>
        <end position="108"/>
    </location>
</feature>
<reference evidence="2" key="1">
    <citation type="submission" date="2020-05" db="EMBL/GenBank/DDBJ databases">
        <title>Nod-independent and nitrogen-fixing Bradyrhizobium aeschynomene sp. nov. isolated from nodules of Aeschynomene indica.</title>
        <authorList>
            <person name="Zhang Z."/>
        </authorList>
    </citation>
    <scope>NUCLEOTIDE SEQUENCE</scope>
    <source>
        <strain evidence="2">83012</strain>
    </source>
</reference>
<evidence type="ECO:0000313" key="3">
    <source>
        <dbReference type="Proteomes" id="UP000886476"/>
    </source>
</evidence>
<accession>A0ABX2CN24</accession>
<evidence type="ECO:0000256" key="1">
    <source>
        <dbReference type="SAM" id="SignalP"/>
    </source>
</evidence>
<dbReference type="Proteomes" id="UP000886476">
    <property type="component" value="Unassembled WGS sequence"/>
</dbReference>
<feature type="signal peptide" evidence="1">
    <location>
        <begin position="1"/>
        <end position="20"/>
    </location>
</feature>
<organism evidence="2 3">
    <name type="scientific">Bradyrhizobium aeschynomenes</name>
    <dbReference type="NCBI Taxonomy" id="2734909"/>
    <lineage>
        <taxon>Bacteria</taxon>
        <taxon>Pseudomonadati</taxon>
        <taxon>Pseudomonadota</taxon>
        <taxon>Alphaproteobacteria</taxon>
        <taxon>Hyphomicrobiales</taxon>
        <taxon>Nitrobacteraceae</taxon>
        <taxon>Bradyrhizobium</taxon>
    </lineage>
</organism>
<protein>
    <recommendedName>
        <fullName evidence="4">Cysteine rich repeat protein</fullName>
    </recommendedName>
</protein>
<sequence length="108" mass="11015">MRKIHRLSLASALATTLAFAASLARAGGIDVGPALQRPDVRAAIAACHADQRRLCATVRPGGGRIVRCLAAQSDQLSEACAAAMQAASDALTAAGAALRPAPQSRTRL</sequence>
<keyword evidence="3" id="KW-1185">Reference proteome</keyword>
<comment type="caution">
    <text evidence="2">The sequence shown here is derived from an EMBL/GenBank/DDBJ whole genome shotgun (WGS) entry which is preliminary data.</text>
</comment>